<dbReference type="SUPFAM" id="SSF52540">
    <property type="entry name" value="P-loop containing nucleoside triphosphate hydrolases"/>
    <property type="match status" value="2"/>
</dbReference>
<evidence type="ECO:0000313" key="5">
    <source>
        <dbReference type="Ensembl" id="ENSDLAP00005068839.1"/>
    </source>
</evidence>
<keyword evidence="6" id="KW-1185">Reference proteome</keyword>
<evidence type="ECO:0000313" key="6">
    <source>
        <dbReference type="Proteomes" id="UP000694389"/>
    </source>
</evidence>
<evidence type="ECO:0000259" key="4">
    <source>
        <dbReference type="PROSITE" id="PS51720"/>
    </source>
</evidence>
<dbReference type="InterPro" id="IPR027417">
    <property type="entry name" value="P-loop_NTPase"/>
</dbReference>
<comment type="similarity">
    <text evidence="1">Belongs to the TRAFAC class TrmE-Era-EngA-EngB-Septin-like GTPase superfamily. AIG1/Toc34/Toc159-like paraseptin GTPase family. IAN subfamily.</text>
</comment>
<dbReference type="Gene3D" id="3.40.50.300">
    <property type="entry name" value="P-loop containing nucleotide triphosphate hydrolases"/>
    <property type="match status" value="2"/>
</dbReference>
<dbReference type="OMA" id="SSWHYEI"/>
<dbReference type="GO" id="GO:0005525">
    <property type="term" value="F:GTP binding"/>
    <property type="evidence" value="ECO:0007669"/>
    <property type="project" value="UniProtKB-KW"/>
</dbReference>
<dbReference type="AlphaFoldDB" id="A0A8P4JYS2"/>
<dbReference type="Ensembl" id="ENSDLAT00005081324.1">
    <property type="protein sequence ID" value="ENSDLAP00005068839.1"/>
    <property type="gene ID" value="ENSDLAG00005032091.1"/>
</dbReference>
<feature type="domain" description="AIG1-type G" evidence="4">
    <location>
        <begin position="257"/>
        <end position="455"/>
    </location>
</feature>
<organism evidence="5 6">
    <name type="scientific">Dicentrarchus labrax</name>
    <name type="common">European seabass</name>
    <name type="synonym">Morone labrax</name>
    <dbReference type="NCBI Taxonomy" id="13489"/>
    <lineage>
        <taxon>Eukaryota</taxon>
        <taxon>Metazoa</taxon>
        <taxon>Chordata</taxon>
        <taxon>Craniata</taxon>
        <taxon>Vertebrata</taxon>
        <taxon>Euteleostomi</taxon>
        <taxon>Actinopterygii</taxon>
        <taxon>Neopterygii</taxon>
        <taxon>Teleostei</taxon>
        <taxon>Neoteleostei</taxon>
        <taxon>Acanthomorphata</taxon>
        <taxon>Eupercaria</taxon>
        <taxon>Moronidae</taxon>
        <taxon>Dicentrarchus</taxon>
    </lineage>
</organism>
<keyword evidence="3" id="KW-0342">GTP-binding</keyword>
<dbReference type="InterPro" id="IPR006703">
    <property type="entry name" value="G_AIG1"/>
</dbReference>
<sequence length="549" mass="62411">MESDSAEEKSVTENSNCCKDIRIVLLGGKFCGKSETGNTILGCEGFDFEDETVGNTVRHGEVAGRWRVTLVESPGWWKTLYPDETLELTKMALIQSVSLCAPGPHAFLLVVDLDSILEEKSGKSVEEHLELLGDGVWNHTLVLLKCGTWQLMYTTVGEYMEKRGKVLRRIVEKCSGRSHILNNNNKSSRTQVIVLLEKIEKMVAANGGKLFEVDAAVAQDVERRMTDVNKKAKERATESKAERDALRETYKDEIYRLPEIKLLVAGWFLSGKTRVADTILGIPLGERKRTHHSELRQSQVGRWMVQLVDTPGWLRFSSLKDTPEMVKQEIIKGVSLCSPGPHAIILVISASIAFTKAHLRSIREHMSLLAPDVWRHTLVLFSWCDSIGGTTVEQFIESEGSALQLLLRKCNNRYHSFNIRSDDPTQVTGLLEKIEWMVAENSILRLNANETDKWEEEEAVTEAMSPLGESLVEMFENFYKGKEEDLIMSLRRILVRQEDTHSISQPPEMSDEEYESNERMLSTWLREQQCTREDTSEYHSDLESLWSNQ</sequence>
<dbReference type="RefSeq" id="XP_051264903.1">
    <property type="nucleotide sequence ID" value="XM_051408943.1"/>
</dbReference>
<evidence type="ECO:0000256" key="3">
    <source>
        <dbReference type="ARBA" id="ARBA00023134"/>
    </source>
</evidence>
<dbReference type="PANTHER" id="PTHR10903">
    <property type="entry name" value="GTPASE, IMAP FAMILY MEMBER-RELATED"/>
    <property type="match status" value="1"/>
</dbReference>
<keyword evidence="2" id="KW-0547">Nucleotide-binding</keyword>
<protein>
    <recommendedName>
        <fullName evidence="4">AIG1-type G domain-containing protein</fullName>
    </recommendedName>
</protein>
<evidence type="ECO:0000256" key="1">
    <source>
        <dbReference type="ARBA" id="ARBA00008535"/>
    </source>
</evidence>
<dbReference type="Proteomes" id="UP000694389">
    <property type="component" value="Unassembled WGS sequence"/>
</dbReference>
<dbReference type="GeneTree" id="ENSGT00940000162556"/>
<reference evidence="5" key="2">
    <citation type="submission" date="2025-09" db="UniProtKB">
        <authorList>
            <consortium name="Ensembl"/>
        </authorList>
    </citation>
    <scope>IDENTIFICATION</scope>
</reference>
<dbReference type="Pfam" id="PF04548">
    <property type="entry name" value="AIG1"/>
    <property type="match status" value="2"/>
</dbReference>
<evidence type="ECO:0000256" key="2">
    <source>
        <dbReference type="ARBA" id="ARBA00022741"/>
    </source>
</evidence>
<dbReference type="PROSITE" id="PS51720">
    <property type="entry name" value="G_AIG1"/>
    <property type="match status" value="2"/>
</dbReference>
<reference evidence="5" key="1">
    <citation type="submission" date="2025-08" db="UniProtKB">
        <authorList>
            <consortium name="Ensembl"/>
        </authorList>
    </citation>
    <scope>IDENTIFICATION</scope>
</reference>
<name>A0A8P4JYS2_DICLA</name>
<dbReference type="InterPro" id="IPR045058">
    <property type="entry name" value="GIMA/IAN/Toc"/>
</dbReference>
<accession>A0A8P4JYS2</accession>
<dbReference type="PANTHER" id="PTHR10903:SF107">
    <property type="entry name" value="GTPASE IMAP FAMILY MEMBER 4-LIKE-RELATED"/>
    <property type="match status" value="1"/>
</dbReference>
<dbReference type="GeneID" id="127368308"/>
<proteinExistence type="inferred from homology"/>
<feature type="domain" description="AIG1-type G" evidence="4">
    <location>
        <begin position="18"/>
        <end position="220"/>
    </location>
</feature>
<gene>
    <name evidence="5" type="primary">LOC127368308</name>
</gene>